<dbReference type="SUPFAM" id="SSF46689">
    <property type="entry name" value="Homeodomain-like"/>
    <property type="match status" value="1"/>
</dbReference>
<dbReference type="Gene3D" id="1.10.357.10">
    <property type="entry name" value="Tetracycline Repressor, domain 2"/>
    <property type="match status" value="1"/>
</dbReference>
<reference evidence="4 5" key="1">
    <citation type="submission" date="2016-12" db="EMBL/GenBank/DDBJ databases">
        <title>Genome Mining:The Detection of Biosynthetic Gene Clusters to Aid in the Expression of Curamycin A produced by Streptomyces sp. strain CZA14.</title>
        <authorList>
            <person name="Durrell K.A."/>
            <person name="Kirby B.M."/>
            <person name="Khan W."/>
            <person name="Mthethwa T."/>
            <person name="Le Roes-Hill M."/>
        </authorList>
    </citation>
    <scope>NUCLEOTIDE SEQUENCE [LARGE SCALE GENOMIC DNA]</scope>
    <source>
        <strain evidence="4 5">CZA14</strain>
    </source>
</reference>
<evidence type="ECO:0000259" key="3">
    <source>
        <dbReference type="PROSITE" id="PS50977"/>
    </source>
</evidence>
<dbReference type="InterPro" id="IPR050109">
    <property type="entry name" value="HTH-type_TetR-like_transc_reg"/>
</dbReference>
<dbReference type="SUPFAM" id="SSF48498">
    <property type="entry name" value="Tetracyclin repressor-like, C-terminal domain"/>
    <property type="match status" value="1"/>
</dbReference>
<accession>A0ABX3YHC9</accession>
<dbReference type="InterPro" id="IPR001647">
    <property type="entry name" value="HTH_TetR"/>
</dbReference>
<proteinExistence type="predicted"/>
<dbReference type="InterPro" id="IPR036271">
    <property type="entry name" value="Tet_transcr_reg_TetR-rel_C_sf"/>
</dbReference>
<keyword evidence="5" id="KW-1185">Reference proteome</keyword>
<evidence type="ECO:0000256" key="1">
    <source>
        <dbReference type="ARBA" id="ARBA00023125"/>
    </source>
</evidence>
<feature type="domain" description="HTH tetR-type" evidence="3">
    <location>
        <begin position="5"/>
        <end position="65"/>
    </location>
</feature>
<organism evidence="4 5">
    <name type="scientific">Streptomyces pharetrae CZA14</name>
    <dbReference type="NCBI Taxonomy" id="1144883"/>
    <lineage>
        <taxon>Bacteria</taxon>
        <taxon>Bacillati</taxon>
        <taxon>Actinomycetota</taxon>
        <taxon>Actinomycetes</taxon>
        <taxon>Kitasatosporales</taxon>
        <taxon>Streptomycetaceae</taxon>
        <taxon>Streptomyces</taxon>
    </lineage>
</organism>
<sequence>MAQARTPRGKWIEEGLRALAAGGPDAVRVEPLAQSLGVSKGGFYWHFGDRETLLGELLDAWERDVTEQVIERVESEGGDARERLRRLPEAIVPKVTTDIRTDLAIREWARRDERVAERLRRVDTRRMDYLRSLFAAFCADDDEAEARAMTAFSVWLGGHLIAADHHGRAPEEVRELVWQRLLR</sequence>
<dbReference type="Pfam" id="PF00440">
    <property type="entry name" value="TetR_N"/>
    <property type="match status" value="1"/>
</dbReference>
<comment type="caution">
    <text evidence="4">The sequence shown here is derived from an EMBL/GenBank/DDBJ whole genome shotgun (WGS) entry which is preliminary data.</text>
</comment>
<evidence type="ECO:0000313" key="5">
    <source>
        <dbReference type="Proteomes" id="UP000194266"/>
    </source>
</evidence>
<evidence type="ECO:0000256" key="2">
    <source>
        <dbReference type="PROSITE-ProRule" id="PRU00335"/>
    </source>
</evidence>
<dbReference type="PANTHER" id="PTHR30055">
    <property type="entry name" value="HTH-TYPE TRANSCRIPTIONAL REGULATOR RUTR"/>
    <property type="match status" value="1"/>
</dbReference>
<protein>
    <submittedName>
        <fullName evidence="4">TetR family transcriptional regulator</fullName>
    </submittedName>
</protein>
<name>A0ABX3YHC9_9ACTN</name>
<dbReference type="InterPro" id="IPR009057">
    <property type="entry name" value="Homeodomain-like_sf"/>
</dbReference>
<dbReference type="RefSeq" id="WP_086170196.1">
    <property type="nucleotide sequence ID" value="NZ_MRYD01000081.1"/>
</dbReference>
<gene>
    <name evidence="4" type="ORF">OQI_17010</name>
</gene>
<dbReference type="PROSITE" id="PS50977">
    <property type="entry name" value="HTH_TETR_2"/>
    <property type="match status" value="1"/>
</dbReference>
<keyword evidence="1 2" id="KW-0238">DNA-binding</keyword>
<dbReference type="PANTHER" id="PTHR30055:SF239">
    <property type="entry name" value="TRANSCRIPTIONAL REGULATORY PROTEIN"/>
    <property type="match status" value="1"/>
</dbReference>
<evidence type="ECO:0000313" key="4">
    <source>
        <dbReference type="EMBL" id="OSZ59321.1"/>
    </source>
</evidence>
<feature type="DNA-binding region" description="H-T-H motif" evidence="2">
    <location>
        <begin position="28"/>
        <end position="47"/>
    </location>
</feature>
<dbReference type="Proteomes" id="UP000194266">
    <property type="component" value="Unassembled WGS sequence"/>
</dbReference>
<dbReference type="EMBL" id="MRYD01000081">
    <property type="protein sequence ID" value="OSZ59321.1"/>
    <property type="molecule type" value="Genomic_DNA"/>
</dbReference>